<feature type="transmembrane region" description="Helical" evidence="1">
    <location>
        <begin position="168"/>
        <end position="190"/>
    </location>
</feature>
<proteinExistence type="predicted"/>
<dbReference type="EMBL" id="UOFE01000044">
    <property type="protein sequence ID" value="VAW54835.1"/>
    <property type="molecule type" value="Genomic_DNA"/>
</dbReference>
<dbReference type="Pfam" id="PF01841">
    <property type="entry name" value="Transglut_core"/>
    <property type="match status" value="1"/>
</dbReference>
<dbReference type="InterPro" id="IPR002931">
    <property type="entry name" value="Transglutaminase-like"/>
</dbReference>
<keyword evidence="1" id="KW-1133">Transmembrane helix</keyword>
<keyword evidence="1" id="KW-0812">Transmembrane</keyword>
<protein>
    <submittedName>
        <fullName evidence="3">FIG001454: Transglutaminase-like enzymes, putative cysteine proteases</fullName>
    </submittedName>
</protein>
<sequence length="671" mass="77346">MDISNKKPDNTILYALLASVHLAVAPLYTSMSISVLILLITLSLAKIFIIKDNKKDPAFFLQLLIIILLFFIILDTYGQIFGQQSGLALITIMTTLKLFEIKTNRDCYIIIYSSFFIIASTFFHSQSIWLFLYVFFVALFLLATLILLSDRLKTTSFKIRFKLSSRFILSAIPLMIILFFLFPRLSGPLWTLPNDAFSSRSGLSEEMSPGSINRLISSSAIAFRVKFEDKIPAQADRYWRGAVLTSYDGKTWRRNDAPDSAIPNIEFSSDTKNDIHYQVTLEPTNLKWLISLEHPFHYQNQYRYSREAMLLSKKVINNVISYSIKSQTTATNQSLFRQENHKNRLLPAHLNPKTIQFARELAKTSNYNAKTYINNILYHFQNNNFVYTLSPDLLGSNAMDDFLFNSQKGFCEHYASAFAYLARAAGIPARVVIGYQGGEMNPLDDYMIVRQSDAHAWSEVWIDDQWIRVDPTAAVSPDRVEQGVLNAGLEQSKLPLLLVSNSLLLKNASFLYDSFQNSWNNWIVGFNQKKQEDLMELLGFENTGASNLILLLVSLMSVVGLIITWLFLKQITVSKDRVQHYYDLYCLKLKKYGVQRRLNEGPQDFENRIYNELTLSKQTRNNMAFIFKAYRTLHYGNQIDKNLLKHYYNKVKSFSIKKINLKRPLHKFTNK</sequence>
<gene>
    <name evidence="3" type="ORF">MNBD_GAMMA05-1806</name>
</gene>
<organism evidence="3">
    <name type="scientific">hydrothermal vent metagenome</name>
    <dbReference type="NCBI Taxonomy" id="652676"/>
    <lineage>
        <taxon>unclassified sequences</taxon>
        <taxon>metagenomes</taxon>
        <taxon>ecological metagenomes</taxon>
    </lineage>
</organism>
<feature type="transmembrane region" description="Helical" evidence="1">
    <location>
        <begin position="548"/>
        <end position="568"/>
    </location>
</feature>
<feature type="transmembrane region" description="Helical" evidence="1">
    <location>
        <begin position="106"/>
        <end position="123"/>
    </location>
</feature>
<dbReference type="GO" id="GO:0006508">
    <property type="term" value="P:proteolysis"/>
    <property type="evidence" value="ECO:0007669"/>
    <property type="project" value="UniProtKB-KW"/>
</dbReference>
<name>A0A3B0WG66_9ZZZZ</name>
<feature type="transmembrane region" description="Helical" evidence="1">
    <location>
        <begin position="57"/>
        <end position="74"/>
    </location>
</feature>
<dbReference type="PANTHER" id="PTHR42736">
    <property type="entry name" value="PROTEIN-GLUTAMINE GAMMA-GLUTAMYLTRANSFERASE"/>
    <property type="match status" value="1"/>
</dbReference>
<dbReference type="PANTHER" id="PTHR42736:SF1">
    <property type="entry name" value="PROTEIN-GLUTAMINE GAMMA-GLUTAMYLTRANSFERASE"/>
    <property type="match status" value="1"/>
</dbReference>
<feature type="transmembrane region" description="Helical" evidence="1">
    <location>
        <begin position="80"/>
        <end position="99"/>
    </location>
</feature>
<dbReference type="InterPro" id="IPR021878">
    <property type="entry name" value="TgpA_N"/>
</dbReference>
<dbReference type="InterPro" id="IPR052901">
    <property type="entry name" value="Bact_TGase-like"/>
</dbReference>
<keyword evidence="3" id="KW-0378">Hydrolase</keyword>
<dbReference type="SMART" id="SM00460">
    <property type="entry name" value="TGc"/>
    <property type="match status" value="1"/>
</dbReference>
<accession>A0A3B0WG66</accession>
<dbReference type="SUPFAM" id="SSF54001">
    <property type="entry name" value="Cysteine proteinases"/>
    <property type="match status" value="1"/>
</dbReference>
<evidence type="ECO:0000313" key="3">
    <source>
        <dbReference type="EMBL" id="VAW54835.1"/>
    </source>
</evidence>
<dbReference type="GO" id="GO:0008233">
    <property type="term" value="F:peptidase activity"/>
    <property type="evidence" value="ECO:0007669"/>
    <property type="project" value="UniProtKB-KW"/>
</dbReference>
<evidence type="ECO:0000259" key="2">
    <source>
        <dbReference type="SMART" id="SM00460"/>
    </source>
</evidence>
<reference evidence="3" key="1">
    <citation type="submission" date="2018-06" db="EMBL/GenBank/DDBJ databases">
        <authorList>
            <person name="Zhirakovskaya E."/>
        </authorList>
    </citation>
    <scope>NUCLEOTIDE SEQUENCE</scope>
</reference>
<dbReference type="InterPro" id="IPR038765">
    <property type="entry name" value="Papain-like_cys_pep_sf"/>
</dbReference>
<dbReference type="Gene3D" id="3.10.620.30">
    <property type="match status" value="1"/>
</dbReference>
<evidence type="ECO:0000256" key="1">
    <source>
        <dbReference type="SAM" id="Phobius"/>
    </source>
</evidence>
<keyword evidence="3" id="KW-0645">Protease</keyword>
<feature type="domain" description="Transglutaminase-like" evidence="2">
    <location>
        <begin position="403"/>
        <end position="473"/>
    </location>
</feature>
<feature type="transmembrane region" description="Helical" evidence="1">
    <location>
        <begin position="129"/>
        <end position="148"/>
    </location>
</feature>
<dbReference type="Pfam" id="PF11992">
    <property type="entry name" value="TgpA_N"/>
    <property type="match status" value="1"/>
</dbReference>
<dbReference type="AlphaFoldDB" id="A0A3B0WG66"/>
<feature type="transmembrane region" description="Helical" evidence="1">
    <location>
        <begin position="12"/>
        <end position="45"/>
    </location>
</feature>
<keyword evidence="1" id="KW-0472">Membrane</keyword>